<dbReference type="GO" id="GO:0006419">
    <property type="term" value="P:alanyl-tRNA aminoacylation"/>
    <property type="evidence" value="ECO:0007669"/>
    <property type="project" value="InterPro"/>
</dbReference>
<evidence type="ECO:0000256" key="10">
    <source>
        <dbReference type="ARBA" id="ARBA00022840"/>
    </source>
</evidence>
<evidence type="ECO:0000256" key="12">
    <source>
        <dbReference type="ARBA" id="ARBA00022917"/>
    </source>
</evidence>
<dbReference type="Proteomes" id="UP001432027">
    <property type="component" value="Unassembled WGS sequence"/>
</dbReference>
<evidence type="ECO:0000313" key="18">
    <source>
        <dbReference type="Proteomes" id="UP001432027"/>
    </source>
</evidence>
<dbReference type="EC" id="6.1.1.7" evidence="2"/>
<accession>A0AAV5U2T5</accession>
<dbReference type="InterPro" id="IPR018165">
    <property type="entry name" value="Ala-tRNA-synth_IIc_core"/>
</dbReference>
<dbReference type="SMART" id="SM00863">
    <property type="entry name" value="tRNA_SAD"/>
    <property type="match status" value="1"/>
</dbReference>
<dbReference type="SUPFAM" id="SSF55186">
    <property type="entry name" value="ThrRS/AlaRS common domain"/>
    <property type="match status" value="1"/>
</dbReference>
<dbReference type="SUPFAM" id="SSF50447">
    <property type="entry name" value="Translation proteins"/>
    <property type="match status" value="1"/>
</dbReference>
<keyword evidence="13" id="KW-0030">Aminoacyl-tRNA synthetase</keyword>
<dbReference type="GO" id="GO:0002161">
    <property type="term" value="F:aminoacyl-tRNA deacylase activity"/>
    <property type="evidence" value="ECO:0007669"/>
    <property type="project" value="TreeGrafter"/>
</dbReference>
<dbReference type="GO" id="GO:0004813">
    <property type="term" value="F:alanine-tRNA ligase activity"/>
    <property type="evidence" value="ECO:0007669"/>
    <property type="project" value="UniProtKB-EC"/>
</dbReference>
<dbReference type="Pfam" id="PF07973">
    <property type="entry name" value="tRNA_SAD"/>
    <property type="match status" value="1"/>
</dbReference>
<dbReference type="FunFam" id="3.10.310.40:FF:000002">
    <property type="entry name" value="alanine--tRNA ligase, cytoplasmic"/>
    <property type="match status" value="1"/>
</dbReference>
<evidence type="ECO:0000256" key="1">
    <source>
        <dbReference type="ARBA" id="ARBA00008429"/>
    </source>
</evidence>
<dbReference type="PANTHER" id="PTHR11777">
    <property type="entry name" value="ALANYL-TRNA SYNTHETASE"/>
    <property type="match status" value="1"/>
</dbReference>
<dbReference type="InterPro" id="IPR018162">
    <property type="entry name" value="Ala-tRNA-ligase_IIc_anticod-bd"/>
</dbReference>
<evidence type="ECO:0000256" key="6">
    <source>
        <dbReference type="ARBA" id="ARBA00022598"/>
    </source>
</evidence>
<evidence type="ECO:0000259" key="16">
    <source>
        <dbReference type="PROSITE" id="PS50860"/>
    </source>
</evidence>
<keyword evidence="18" id="KW-1185">Reference proteome</keyword>
<dbReference type="HAMAP" id="MF_00036_B">
    <property type="entry name" value="Ala_tRNA_synth_B"/>
    <property type="match status" value="1"/>
</dbReference>
<keyword evidence="4" id="KW-0963">Cytoplasm</keyword>
<dbReference type="GO" id="GO:0046872">
    <property type="term" value="F:metal ion binding"/>
    <property type="evidence" value="ECO:0007669"/>
    <property type="project" value="UniProtKB-KW"/>
</dbReference>
<dbReference type="CDD" id="cd00673">
    <property type="entry name" value="AlaRS_core"/>
    <property type="match status" value="1"/>
</dbReference>
<evidence type="ECO:0000256" key="3">
    <source>
        <dbReference type="ARBA" id="ARBA00017959"/>
    </source>
</evidence>
<dbReference type="InterPro" id="IPR003156">
    <property type="entry name" value="DHHA1_dom"/>
</dbReference>
<dbReference type="SUPFAM" id="SSF101353">
    <property type="entry name" value="Putative anticodon-binding domain of alanyl-tRNA synthetase (AlaRS)"/>
    <property type="match status" value="1"/>
</dbReference>
<evidence type="ECO:0000256" key="5">
    <source>
        <dbReference type="ARBA" id="ARBA00022555"/>
    </source>
</evidence>
<dbReference type="NCBIfam" id="TIGR00344">
    <property type="entry name" value="alaS"/>
    <property type="match status" value="1"/>
</dbReference>
<keyword evidence="7" id="KW-0479">Metal-binding</keyword>
<evidence type="ECO:0000256" key="7">
    <source>
        <dbReference type="ARBA" id="ARBA00022723"/>
    </source>
</evidence>
<dbReference type="InterPro" id="IPR050058">
    <property type="entry name" value="Ala-tRNA_ligase"/>
</dbReference>
<evidence type="ECO:0000256" key="14">
    <source>
        <dbReference type="ARBA" id="ARBA00048300"/>
    </source>
</evidence>
<evidence type="ECO:0000256" key="2">
    <source>
        <dbReference type="ARBA" id="ARBA00013168"/>
    </source>
</evidence>
<name>A0AAV5U2T5_9BILA</name>
<evidence type="ECO:0000256" key="13">
    <source>
        <dbReference type="ARBA" id="ARBA00023146"/>
    </source>
</evidence>
<dbReference type="PROSITE" id="PS50860">
    <property type="entry name" value="AA_TRNA_LIGASE_II_ALA"/>
    <property type="match status" value="1"/>
</dbReference>
<keyword evidence="5" id="KW-0820">tRNA-binding</keyword>
<dbReference type="InterPro" id="IPR009000">
    <property type="entry name" value="Transl_B-barrel_sf"/>
</dbReference>
<dbReference type="InterPro" id="IPR012947">
    <property type="entry name" value="tRNA_SAD"/>
</dbReference>
<protein>
    <recommendedName>
        <fullName evidence="3">Alanine--tRNA ligase</fullName>
        <ecNumber evidence="2">6.1.1.7</ecNumber>
    </recommendedName>
</protein>
<dbReference type="FunFam" id="3.30.930.10:FF:000011">
    <property type="entry name" value="Alanine--tRNA ligase, cytoplasmic"/>
    <property type="match status" value="1"/>
</dbReference>
<feature type="domain" description="Alanyl-transfer RNA synthetases family profile" evidence="16">
    <location>
        <begin position="13"/>
        <end position="776"/>
    </location>
</feature>
<gene>
    <name evidence="17" type="ORF">PENTCL1PPCAC_22904</name>
</gene>
<evidence type="ECO:0000256" key="11">
    <source>
        <dbReference type="ARBA" id="ARBA00022884"/>
    </source>
</evidence>
<dbReference type="GO" id="GO:0000049">
    <property type="term" value="F:tRNA binding"/>
    <property type="evidence" value="ECO:0007669"/>
    <property type="project" value="UniProtKB-KW"/>
</dbReference>
<dbReference type="GO" id="GO:0005524">
    <property type="term" value="F:ATP binding"/>
    <property type="evidence" value="ECO:0007669"/>
    <property type="project" value="UniProtKB-KW"/>
</dbReference>
<dbReference type="GO" id="GO:0005739">
    <property type="term" value="C:mitochondrion"/>
    <property type="evidence" value="ECO:0007669"/>
    <property type="project" value="TreeGrafter"/>
</dbReference>
<dbReference type="InterPro" id="IPR018164">
    <property type="entry name" value="Ala-tRNA-synth_IIc_N"/>
</dbReference>
<evidence type="ECO:0000256" key="8">
    <source>
        <dbReference type="ARBA" id="ARBA00022741"/>
    </source>
</evidence>
<reference evidence="17" key="1">
    <citation type="submission" date="2023-10" db="EMBL/GenBank/DDBJ databases">
        <title>Genome assembly of Pristionchus species.</title>
        <authorList>
            <person name="Yoshida K."/>
            <person name="Sommer R.J."/>
        </authorList>
    </citation>
    <scope>NUCLEOTIDE SEQUENCE</scope>
    <source>
        <strain evidence="17">RS0144</strain>
    </source>
</reference>
<dbReference type="InterPro" id="IPR023033">
    <property type="entry name" value="Ala_tRNA_ligase_euk/bac"/>
</dbReference>
<dbReference type="Pfam" id="PF01411">
    <property type="entry name" value="tRNA-synt_2c"/>
    <property type="match status" value="1"/>
</dbReference>
<dbReference type="PANTHER" id="PTHR11777:SF9">
    <property type="entry name" value="ALANINE--TRNA LIGASE, CYTOPLASMIC"/>
    <property type="match status" value="1"/>
</dbReference>
<keyword evidence="12" id="KW-0648">Protein biosynthesis</keyword>
<keyword evidence="15" id="KW-0175">Coiled coil</keyword>
<comment type="caution">
    <text evidence="17">The sequence shown here is derived from an EMBL/GenBank/DDBJ whole genome shotgun (WGS) entry which is preliminary data.</text>
</comment>
<organism evidence="17 18">
    <name type="scientific">Pristionchus entomophagus</name>
    <dbReference type="NCBI Taxonomy" id="358040"/>
    <lineage>
        <taxon>Eukaryota</taxon>
        <taxon>Metazoa</taxon>
        <taxon>Ecdysozoa</taxon>
        <taxon>Nematoda</taxon>
        <taxon>Chromadorea</taxon>
        <taxon>Rhabditida</taxon>
        <taxon>Rhabditina</taxon>
        <taxon>Diplogasteromorpha</taxon>
        <taxon>Diplogasteroidea</taxon>
        <taxon>Neodiplogasteridae</taxon>
        <taxon>Pristionchus</taxon>
    </lineage>
</organism>
<keyword evidence="8" id="KW-0547">Nucleotide-binding</keyword>
<keyword evidence="9" id="KW-0862">Zinc</keyword>
<dbReference type="InterPro" id="IPR002318">
    <property type="entry name" value="Ala-tRNA-lgiase_IIc"/>
</dbReference>
<dbReference type="Gene3D" id="3.10.310.40">
    <property type="match status" value="1"/>
</dbReference>
<dbReference type="AlphaFoldDB" id="A0AAV5U2T5"/>
<evidence type="ECO:0000256" key="4">
    <source>
        <dbReference type="ARBA" id="ARBA00022490"/>
    </source>
</evidence>
<comment type="catalytic activity">
    <reaction evidence="14">
        <text>tRNA(Ala) + L-alanine + ATP = L-alanyl-tRNA(Ala) + AMP + diphosphate</text>
        <dbReference type="Rhea" id="RHEA:12540"/>
        <dbReference type="Rhea" id="RHEA-COMP:9657"/>
        <dbReference type="Rhea" id="RHEA-COMP:9923"/>
        <dbReference type="ChEBI" id="CHEBI:30616"/>
        <dbReference type="ChEBI" id="CHEBI:33019"/>
        <dbReference type="ChEBI" id="CHEBI:57972"/>
        <dbReference type="ChEBI" id="CHEBI:78442"/>
        <dbReference type="ChEBI" id="CHEBI:78497"/>
        <dbReference type="ChEBI" id="CHEBI:456215"/>
        <dbReference type="EC" id="6.1.1.7"/>
    </reaction>
</comment>
<dbReference type="Gene3D" id="3.30.980.10">
    <property type="entry name" value="Threonyl-trna Synthetase, Chain A, domain 2"/>
    <property type="match status" value="1"/>
</dbReference>
<keyword evidence="6" id="KW-0436">Ligase</keyword>
<dbReference type="Gene3D" id="2.40.30.130">
    <property type="match status" value="1"/>
</dbReference>
<evidence type="ECO:0000256" key="15">
    <source>
        <dbReference type="SAM" id="Coils"/>
    </source>
</evidence>
<evidence type="ECO:0000256" key="9">
    <source>
        <dbReference type="ARBA" id="ARBA00022833"/>
    </source>
</evidence>
<feature type="non-terminal residue" evidence="17">
    <location>
        <position position="1"/>
    </location>
</feature>
<dbReference type="InterPro" id="IPR045864">
    <property type="entry name" value="aa-tRNA-synth_II/BPL/LPL"/>
</dbReference>
<dbReference type="Pfam" id="PF02272">
    <property type="entry name" value="DHHA1"/>
    <property type="match status" value="1"/>
</dbReference>
<proteinExistence type="inferred from homology"/>
<comment type="similarity">
    <text evidence="1">Belongs to the class-II aminoacyl-tRNA synthetase family. Alax-L subfamily.</text>
</comment>
<keyword evidence="10" id="KW-0067">ATP-binding</keyword>
<dbReference type="PRINTS" id="PR00980">
    <property type="entry name" value="TRNASYNTHALA"/>
</dbReference>
<feature type="coiled-coil region" evidence="15">
    <location>
        <begin position="770"/>
        <end position="821"/>
    </location>
</feature>
<evidence type="ECO:0000313" key="17">
    <source>
        <dbReference type="EMBL" id="GMT00730.1"/>
    </source>
</evidence>
<dbReference type="SUPFAM" id="SSF55681">
    <property type="entry name" value="Class II aaRS and biotin synthetases"/>
    <property type="match status" value="1"/>
</dbReference>
<dbReference type="InterPro" id="IPR018163">
    <property type="entry name" value="Thr/Ala-tRNA-synth_IIc_edit"/>
</dbReference>
<sequence length="974" mass="107452">SSQLNLATSMKNLSANEVRAAFIEFFQKNEHKYVHSSSVIPHEDPTLLFANAGMNQFKPAFLGVADPSSDLAKLKRAVNTQKCIRAGGKHNDLDDVGKDVYHHTFFEMLGNWSFGDYFKKEVCSWAWELLTKELEIPAERLYVSYFGGDEASGLEPDNECRKIWLDLGLPSERILPFSMKDNFWEMGDVGPCGPCSEIHYDRVGGRDASHLVNADDPMVVEIWNLVFMQFNREEGGSLRPLPHKHIDCGLGFERLVAVLQNKTSNYDTDVFIPIFNAITEGTGVRAYTGHVGDEDTDGIDMAYRVVADHIRTLTIALSDGGRPDNSGRGYVLRRILRRGVRYASEKLGAKAGFFASLVPVVVDLLGGVFPELKKDPETVQDIINDEETQFLKTLNRGRILFSRAVAALPAGEKTFPGDIAWRLYDTYGFPADLTQLMAEEKGLNVDNNAFEEYRKKAIEISSAGAGKVRDTLDLDVHAIAELQSKGVATTDDKPKYDYTAEDTKEMMTKYDFKTCNGKILAIRKEGAFVDEINDGEEGVIIVDKTNFYAEQGGQIYDIGVLTKEGSEDSHFNVNNVQIRGGYVVMVGSQDGKLKIGDTVVQKFDEDRRWRIMKNHTGTHILNHALRMVMGDVEQKGSLVAPDRLRFDFTAKGALTVEQVREAEEICQQLADSKGTVHSKEAKLAQAKAINGLRAVFDENYPDPVRVVSVGVSVDDLLSNPDGSAALSTAVEFCGGTHLHNSGHIGKLVIVSEEAIAKGIRRMVGLTGPEADRAIKRADKIEERVEALYSEVESEKNLAENKEKFNAKLKNANDLVDEVNSLQLPYARKDAIREKVKKTQKLLDSYDKTAKAAVADKIIAEAKTLSEKEEEMVVHVFSPGANSKALDTALKQLKKAKAVMAFSVNEDNGKVLVLAKVDKTFIEKLKANSWVNEVCTVLGGKGGGKDGQAQATGEDSSRLEEAIALAEKFAHSAMA</sequence>
<dbReference type="EMBL" id="BTSX01000005">
    <property type="protein sequence ID" value="GMT00730.1"/>
    <property type="molecule type" value="Genomic_DNA"/>
</dbReference>
<keyword evidence="11" id="KW-0694">RNA-binding</keyword>
<dbReference type="FunFam" id="3.30.980.10:FF:000004">
    <property type="entry name" value="Alanine--tRNA ligase, cytoplasmic"/>
    <property type="match status" value="1"/>
</dbReference>
<dbReference type="Gene3D" id="3.30.930.10">
    <property type="entry name" value="Bira Bifunctional Protein, Domain 2"/>
    <property type="match status" value="1"/>
</dbReference>